<accession>A0AAW1P6N5</accession>
<dbReference type="Gene3D" id="1.10.3460.10">
    <property type="entry name" value="Chlorophyll a/b binding protein domain"/>
    <property type="match status" value="1"/>
</dbReference>
<evidence type="ECO:0000256" key="2">
    <source>
        <dbReference type="ARBA" id="ARBA00007259"/>
    </source>
</evidence>
<dbReference type="GO" id="GO:0046872">
    <property type="term" value="F:metal ion binding"/>
    <property type="evidence" value="ECO:0007669"/>
    <property type="project" value="UniProtKB-KW"/>
</dbReference>
<evidence type="ECO:0000256" key="11">
    <source>
        <dbReference type="ARBA" id="ARBA00022946"/>
    </source>
</evidence>
<evidence type="ECO:0000256" key="16">
    <source>
        <dbReference type="ARBA" id="ARBA00023136"/>
    </source>
</evidence>
<feature type="binding site" evidence="18">
    <location>
        <position position="195"/>
    </location>
    <ligand>
        <name>chlorophyll a</name>
        <dbReference type="ChEBI" id="CHEBI:58416"/>
        <label>1</label>
    </ligand>
</feature>
<dbReference type="Pfam" id="PF00504">
    <property type="entry name" value="Chloroa_b-bind"/>
    <property type="match status" value="1"/>
</dbReference>
<keyword evidence="11" id="KW-0809">Transit peptide</keyword>
<feature type="binding site" evidence="18">
    <location>
        <position position="198"/>
    </location>
    <ligand>
        <name>chlorophyll a</name>
        <dbReference type="ChEBI" id="CHEBI:58416"/>
        <label>1</label>
    </ligand>
</feature>
<comment type="subcellular location">
    <subcellularLocation>
        <location evidence="1">Plastid</location>
        <location evidence="1">Chloroplast thylakoid membrane</location>
        <topology evidence="1">Multi-pass membrane protein</topology>
    </subcellularLocation>
</comment>
<evidence type="ECO:0000256" key="13">
    <source>
        <dbReference type="ARBA" id="ARBA00022991"/>
    </source>
</evidence>
<dbReference type="GO" id="GO:0009535">
    <property type="term" value="C:chloroplast thylakoid membrane"/>
    <property type="evidence" value="ECO:0007669"/>
    <property type="project" value="UniProtKB-SubCell"/>
</dbReference>
<keyword evidence="21" id="KW-1185">Reference proteome</keyword>
<keyword evidence="10" id="KW-0460">Magnesium</keyword>
<evidence type="ECO:0000256" key="19">
    <source>
        <dbReference type="RuleBase" id="RU363080"/>
    </source>
</evidence>
<dbReference type="Proteomes" id="UP001489004">
    <property type="component" value="Unassembled WGS sequence"/>
</dbReference>
<feature type="binding site" evidence="18">
    <location>
        <position position="87"/>
    </location>
    <ligand>
        <name>chlorophyll a</name>
        <dbReference type="ChEBI" id="CHEBI:58416"/>
        <label>1</label>
    </ligand>
</feature>
<dbReference type="GO" id="GO:0080183">
    <property type="term" value="P:response to photooxidative stress"/>
    <property type="evidence" value="ECO:0007669"/>
    <property type="project" value="UniProtKB-ARBA"/>
</dbReference>
<feature type="binding site" evidence="18">
    <location>
        <position position="212"/>
    </location>
    <ligand>
        <name>chlorophyll a</name>
        <dbReference type="ChEBI" id="CHEBI:58416"/>
        <label>1</label>
    </ligand>
</feature>
<dbReference type="FunFam" id="1.10.3460.10:FF:000012">
    <property type="entry name" value="Fucoxanthin chlorophyll a/c protein, LI818 clade"/>
    <property type="match status" value="1"/>
</dbReference>
<comment type="caution">
    <text evidence="20">The sequence shown here is derived from an EMBL/GenBank/DDBJ whole genome shotgun (WGS) entry which is preliminary data.</text>
</comment>
<protein>
    <recommendedName>
        <fullName evidence="19">Chlorophyll a-b binding protein, chloroplastic</fullName>
    </recommendedName>
</protein>
<dbReference type="GO" id="GO:0016168">
    <property type="term" value="F:chlorophyll binding"/>
    <property type="evidence" value="ECO:0007669"/>
    <property type="project" value="UniProtKB-KW"/>
</dbReference>
<keyword evidence="12" id="KW-1133">Transmembrane helix</keyword>
<gene>
    <name evidence="20" type="ORF">WJX72_009466</name>
</gene>
<reference evidence="20 21" key="1">
    <citation type="journal article" date="2024" name="Nat. Commun.">
        <title>Phylogenomics reveals the evolutionary origins of lichenization in chlorophyte algae.</title>
        <authorList>
            <person name="Puginier C."/>
            <person name="Libourel C."/>
            <person name="Otte J."/>
            <person name="Skaloud P."/>
            <person name="Haon M."/>
            <person name="Grisel S."/>
            <person name="Petersen M."/>
            <person name="Berrin J.G."/>
            <person name="Delaux P.M."/>
            <person name="Dal Grande F."/>
            <person name="Keller J."/>
        </authorList>
    </citation>
    <scope>NUCLEOTIDE SEQUENCE [LARGE SCALE GENOMIC DNA]</scope>
    <source>
        <strain evidence="20 21">SAG 2043</strain>
    </source>
</reference>
<dbReference type="EMBL" id="JALJOR010000012">
    <property type="protein sequence ID" value="KAK9807791.1"/>
    <property type="molecule type" value="Genomic_DNA"/>
</dbReference>
<feature type="binding site" evidence="18">
    <location>
        <position position="89"/>
    </location>
    <ligand>
        <name>chlorophyll a</name>
        <dbReference type="ChEBI" id="CHEBI:58416"/>
        <label>1</label>
    </ligand>
</feature>
<feature type="binding site" evidence="18">
    <location>
        <position position="84"/>
    </location>
    <ligand>
        <name>chlorophyll a</name>
        <dbReference type="ChEBI" id="CHEBI:58416"/>
        <label>1</label>
    </ligand>
</feature>
<evidence type="ECO:0000256" key="10">
    <source>
        <dbReference type="ARBA" id="ARBA00022842"/>
    </source>
</evidence>
<keyword evidence="17 19" id="KW-0604">Photosystem II</keyword>
<proteinExistence type="inferred from homology"/>
<comment type="similarity">
    <text evidence="2 19">Belongs to the light-harvesting chlorophyll a/b-binding (LHC) protein family.</text>
</comment>
<dbReference type="GO" id="GO:0009523">
    <property type="term" value="C:photosystem II"/>
    <property type="evidence" value="ECO:0007669"/>
    <property type="project" value="UniProtKB-KW"/>
</dbReference>
<keyword evidence="9 19" id="KW-0603">Photosystem I</keyword>
<evidence type="ECO:0000256" key="3">
    <source>
        <dbReference type="ARBA" id="ARBA00022494"/>
    </source>
</evidence>
<keyword evidence="16" id="KW-0472">Membrane</keyword>
<dbReference type="GO" id="GO:0009765">
    <property type="term" value="P:photosynthesis, light harvesting"/>
    <property type="evidence" value="ECO:0007669"/>
    <property type="project" value="InterPro"/>
</dbReference>
<keyword evidence="15 19" id="KW-0793">Thylakoid</keyword>
<evidence type="ECO:0000256" key="1">
    <source>
        <dbReference type="ARBA" id="ARBA00004454"/>
    </source>
</evidence>
<dbReference type="GO" id="GO:0009522">
    <property type="term" value="C:photosystem I"/>
    <property type="evidence" value="ECO:0007669"/>
    <property type="project" value="UniProtKB-KW"/>
</dbReference>
<dbReference type="PANTHER" id="PTHR21649">
    <property type="entry name" value="CHLOROPHYLL A/B BINDING PROTEIN"/>
    <property type="match status" value="1"/>
</dbReference>
<dbReference type="GO" id="GO:0010196">
    <property type="term" value="P:nonphotochemical quenching"/>
    <property type="evidence" value="ECO:0007669"/>
    <property type="project" value="UniProtKB-ARBA"/>
</dbReference>
<evidence type="ECO:0000256" key="7">
    <source>
        <dbReference type="ARBA" id="ARBA00022692"/>
    </source>
</evidence>
<evidence type="ECO:0000256" key="14">
    <source>
        <dbReference type="ARBA" id="ARBA00023016"/>
    </source>
</evidence>
<name>A0AAW1P6N5_9CHLO</name>
<keyword evidence="7" id="KW-0812">Transmembrane</keyword>
<dbReference type="GO" id="GO:0009644">
    <property type="term" value="P:response to high light intensity"/>
    <property type="evidence" value="ECO:0007669"/>
    <property type="project" value="UniProtKB-ARBA"/>
</dbReference>
<evidence type="ECO:0000313" key="21">
    <source>
        <dbReference type="Proteomes" id="UP001489004"/>
    </source>
</evidence>
<keyword evidence="3 18" id="KW-0148">Chlorophyll</keyword>
<evidence type="ECO:0000256" key="6">
    <source>
        <dbReference type="ARBA" id="ARBA00022640"/>
    </source>
</evidence>
<evidence type="ECO:0000256" key="17">
    <source>
        <dbReference type="ARBA" id="ARBA00023276"/>
    </source>
</evidence>
<keyword evidence="6 19" id="KW-0934">Plastid</keyword>
<dbReference type="SUPFAM" id="SSF103511">
    <property type="entry name" value="Chlorophyll a-b binding protein"/>
    <property type="match status" value="1"/>
</dbReference>
<evidence type="ECO:0000313" key="20">
    <source>
        <dbReference type="EMBL" id="KAK9807791.1"/>
    </source>
</evidence>
<organism evidence="20 21">
    <name type="scientific">[Myrmecia] bisecta</name>
    <dbReference type="NCBI Taxonomy" id="41462"/>
    <lineage>
        <taxon>Eukaryota</taxon>
        <taxon>Viridiplantae</taxon>
        <taxon>Chlorophyta</taxon>
        <taxon>core chlorophytes</taxon>
        <taxon>Trebouxiophyceae</taxon>
        <taxon>Trebouxiales</taxon>
        <taxon>Trebouxiaceae</taxon>
        <taxon>Myrmecia</taxon>
    </lineage>
</organism>
<keyword evidence="5 19" id="KW-0602">Photosynthesis</keyword>
<keyword evidence="4 19" id="KW-0150">Chloroplast</keyword>
<feature type="binding site" evidence="18">
    <location>
        <position position="194"/>
    </location>
    <ligand>
        <name>chlorophyll a</name>
        <dbReference type="ChEBI" id="CHEBI:58416"/>
        <label>1</label>
    </ligand>
</feature>
<sequence>MTSTSAISGVRAFAGLQKRQVAQRSSLVVRAQDPVAPTSNTRDSVLEYAKSLPGVTEPFPNIFDPLNFLENTNVTDLRRWRESEITHGRVSMLAVLGFLVQEQVENSGVGPFPHVVGPAINHFQQVEAKGAIFWEPLVFAIGLAEAYRVSVGWQTPTSSGFNKLRDEYEPGNLNFDPLGLLPSDPKERKDMQSKELNNGRLAMIAIAGFVAQELLEQDEIIKQIGEEAAQIP</sequence>
<keyword evidence="14" id="KW-0346">Stress response</keyword>
<evidence type="ECO:0000256" key="4">
    <source>
        <dbReference type="ARBA" id="ARBA00022528"/>
    </source>
</evidence>
<dbReference type="AlphaFoldDB" id="A0AAW1P6N5"/>
<evidence type="ECO:0000256" key="12">
    <source>
        <dbReference type="ARBA" id="ARBA00022989"/>
    </source>
</evidence>
<dbReference type="InterPro" id="IPR001344">
    <property type="entry name" value="Chloro_AB-bd_pln"/>
</dbReference>
<comment type="function">
    <text evidence="19">The light-harvesting complex (LHC) functions as a light receptor, it captures and delivers excitation energy to photosystems with which it is closely associated.</text>
</comment>
<evidence type="ECO:0000256" key="5">
    <source>
        <dbReference type="ARBA" id="ARBA00022531"/>
    </source>
</evidence>
<evidence type="ECO:0000256" key="9">
    <source>
        <dbReference type="ARBA" id="ARBA00022836"/>
    </source>
</evidence>
<keyword evidence="8" id="KW-0479">Metal-binding</keyword>
<keyword evidence="13 19" id="KW-0157">Chromophore</keyword>
<dbReference type="InterPro" id="IPR022796">
    <property type="entry name" value="Chloroa_b-bind"/>
</dbReference>
<evidence type="ECO:0000256" key="18">
    <source>
        <dbReference type="PIRSR" id="PIRSR601344-1"/>
    </source>
</evidence>
<evidence type="ECO:0000256" key="8">
    <source>
        <dbReference type="ARBA" id="ARBA00022723"/>
    </source>
</evidence>
<feature type="binding site" evidence="18">
    <location>
        <position position="200"/>
    </location>
    <ligand>
        <name>chlorophyll a</name>
        <dbReference type="ChEBI" id="CHEBI:58416"/>
        <label>1</label>
    </ligand>
</feature>
<evidence type="ECO:0000256" key="15">
    <source>
        <dbReference type="ARBA" id="ARBA00023078"/>
    </source>
</evidence>